<dbReference type="EMBL" id="CP017904">
    <property type="protein sequence ID" value="ARP21681.1"/>
    <property type="molecule type" value="Genomic_DNA"/>
</dbReference>
<geneLocation type="plasmid" evidence="1">
    <name>pL289</name>
</geneLocation>
<evidence type="ECO:0000313" key="1">
    <source>
        <dbReference type="EMBL" id="ARP21681.1"/>
    </source>
</evidence>
<sequence length="77" mass="8877">MTDKFPKVFEVQGDTIIVDESLHDSLNVLAGRFYALHNYIERDGFDYSKSSHPQEQLMYRMALEAAYMQQQSGELDG</sequence>
<keyword evidence="1" id="KW-0614">Plasmid</keyword>
<gene>
    <name evidence="1" type="ORF">K05K4_49720</name>
</gene>
<dbReference type="RefSeq" id="WP_086048369.1">
    <property type="nucleotide sequence ID" value="NZ_CP017893.1"/>
</dbReference>
<name>A0A1W6UUU1_VIBAL</name>
<accession>A0A1W6UUU1</accession>
<reference evidence="1" key="1">
    <citation type="submission" date="2016-10" db="EMBL/GenBank/DDBJ databases">
        <title>The High Quality Genome of Vibrio alginolyticus K01M1.</title>
        <authorList>
            <person name="Wendling C."/>
            <person name="Chibani C.M."/>
            <person name="Hertel R."/>
            <person name="Sproer C."/>
            <person name="Bunk B."/>
            <person name="Overmann J."/>
            <person name="Roth O."/>
            <person name="Liesegang H."/>
        </authorList>
    </citation>
    <scope>NUCLEOTIDE SEQUENCE</scope>
    <source>
        <strain evidence="1">K05K4</strain>
        <plasmid evidence="1">pL289</plasmid>
    </source>
</reference>
<protein>
    <submittedName>
        <fullName evidence="1">Uncharacterized protein</fullName>
    </submittedName>
</protein>
<proteinExistence type="predicted"/>
<dbReference type="AlphaFoldDB" id="A0A1W6UUU1"/>
<organism evidence="1">
    <name type="scientific">Vibrio alginolyticus</name>
    <dbReference type="NCBI Taxonomy" id="663"/>
    <lineage>
        <taxon>Bacteria</taxon>
        <taxon>Pseudomonadati</taxon>
        <taxon>Pseudomonadota</taxon>
        <taxon>Gammaproteobacteria</taxon>
        <taxon>Vibrionales</taxon>
        <taxon>Vibrionaceae</taxon>
        <taxon>Vibrio</taxon>
    </lineage>
</organism>